<name>A0A0R1RBR5_9LACO</name>
<reference evidence="2 3" key="1">
    <citation type="journal article" date="2015" name="Genome Announc.">
        <title>Expanding the biotechnology potential of lactobacilli through comparative genomics of 213 strains and associated genera.</title>
        <authorList>
            <person name="Sun Z."/>
            <person name="Harris H.M."/>
            <person name="McCann A."/>
            <person name="Guo C."/>
            <person name="Argimon S."/>
            <person name="Zhang W."/>
            <person name="Yang X."/>
            <person name="Jeffery I.B."/>
            <person name="Cooney J.C."/>
            <person name="Kagawa T.F."/>
            <person name="Liu W."/>
            <person name="Song Y."/>
            <person name="Salvetti E."/>
            <person name="Wrobel A."/>
            <person name="Rasinkangas P."/>
            <person name="Parkhill J."/>
            <person name="Rea M.C."/>
            <person name="O'Sullivan O."/>
            <person name="Ritari J."/>
            <person name="Douillard F.P."/>
            <person name="Paul Ross R."/>
            <person name="Yang R."/>
            <person name="Briner A.E."/>
            <person name="Felis G.E."/>
            <person name="de Vos W.M."/>
            <person name="Barrangou R."/>
            <person name="Klaenhammer T.R."/>
            <person name="Caufield P.W."/>
            <person name="Cui Y."/>
            <person name="Zhang H."/>
            <person name="O'Toole P.W."/>
        </authorList>
    </citation>
    <scope>NUCLEOTIDE SEQUENCE [LARGE SCALE GENOMIC DNA]</scope>
    <source>
        <strain evidence="2 3">DSM 15814</strain>
    </source>
</reference>
<proteinExistence type="predicted"/>
<dbReference type="PROSITE" id="PS51257">
    <property type="entry name" value="PROKAR_LIPOPROTEIN"/>
    <property type="match status" value="1"/>
</dbReference>
<comment type="caution">
    <text evidence="2">The sequence shown here is derived from an EMBL/GenBank/DDBJ whole genome shotgun (WGS) entry which is preliminary data.</text>
</comment>
<dbReference type="EMBL" id="AZFF01000012">
    <property type="protein sequence ID" value="KRL54025.1"/>
    <property type="molecule type" value="Genomic_DNA"/>
</dbReference>
<sequence>MMVAKKLFSILTILVLSIGLSACAKKENGQKNQYNGTIFTYKTAHSLQRTKTPVSVTFDDKTLQFNGKKDNEQFKFEGHVQPKTYQQARALITKESASETFQFPGKNGELGNATGNQVVQLRNKMPKATKYYLISTNTKQPVFSSTKVNWIPLSPLFLGEGKSPVYLLYKKNGTLYNVIEPMKLADGVGQSIIKAEEQRSVFVSLHR</sequence>
<dbReference type="AlphaFoldDB" id="A0A0R1RBR5"/>
<feature type="signal peptide" evidence="1">
    <location>
        <begin position="1"/>
        <end position="24"/>
    </location>
</feature>
<accession>A0A0R1RBR5</accession>
<feature type="chain" id="PRO_5006409930" description="Lipoprotein" evidence="1">
    <location>
        <begin position="25"/>
        <end position="207"/>
    </location>
</feature>
<organism evidence="2 3">
    <name type="scientific">Furfurilactobacillus rossiae DSM 15814</name>
    <dbReference type="NCBI Taxonomy" id="1114972"/>
    <lineage>
        <taxon>Bacteria</taxon>
        <taxon>Bacillati</taxon>
        <taxon>Bacillota</taxon>
        <taxon>Bacilli</taxon>
        <taxon>Lactobacillales</taxon>
        <taxon>Lactobacillaceae</taxon>
        <taxon>Furfurilactobacillus</taxon>
    </lineage>
</organism>
<protein>
    <recommendedName>
        <fullName evidence="4">Lipoprotein</fullName>
    </recommendedName>
</protein>
<dbReference type="STRING" id="1114972.FD35_GL000728"/>
<dbReference type="RefSeq" id="WP_017262391.1">
    <property type="nucleotide sequence ID" value="NZ_AUAW01000013.1"/>
</dbReference>
<evidence type="ECO:0000256" key="1">
    <source>
        <dbReference type="SAM" id="SignalP"/>
    </source>
</evidence>
<keyword evidence="3" id="KW-1185">Reference proteome</keyword>
<dbReference type="Proteomes" id="UP000051999">
    <property type="component" value="Unassembled WGS sequence"/>
</dbReference>
<evidence type="ECO:0000313" key="2">
    <source>
        <dbReference type="EMBL" id="KRL54025.1"/>
    </source>
</evidence>
<dbReference type="PATRIC" id="fig|1114972.6.peg.729"/>
<evidence type="ECO:0000313" key="3">
    <source>
        <dbReference type="Proteomes" id="UP000051999"/>
    </source>
</evidence>
<gene>
    <name evidence="2" type="ORF">FD35_GL000728</name>
</gene>
<keyword evidence="1" id="KW-0732">Signal</keyword>
<evidence type="ECO:0008006" key="4">
    <source>
        <dbReference type="Google" id="ProtNLM"/>
    </source>
</evidence>